<dbReference type="Proteomes" id="UP001642360">
    <property type="component" value="Unassembled WGS sequence"/>
</dbReference>
<evidence type="ECO:0000313" key="2">
    <source>
        <dbReference type="Proteomes" id="UP001642360"/>
    </source>
</evidence>
<protein>
    <submittedName>
        <fullName evidence="1">Uncharacterized protein</fullName>
    </submittedName>
</protein>
<comment type="caution">
    <text evidence="1">The sequence shown here is derived from an EMBL/GenBank/DDBJ whole genome shotgun (WGS) entry which is preliminary data.</text>
</comment>
<reference evidence="1 2" key="1">
    <citation type="submission" date="2024-02" db="EMBL/GenBank/DDBJ databases">
        <authorList>
            <person name="Vignale AGUSTIN F."/>
            <person name="Sosa J E."/>
            <person name="Modenutti C."/>
        </authorList>
    </citation>
    <scope>NUCLEOTIDE SEQUENCE [LARGE SCALE GENOMIC DNA]</scope>
</reference>
<proteinExistence type="predicted"/>
<feature type="non-terminal residue" evidence="1">
    <location>
        <position position="55"/>
    </location>
</feature>
<dbReference type="AlphaFoldDB" id="A0ABC8SPL5"/>
<name>A0ABC8SPL5_9AQUA</name>
<organism evidence="1 2">
    <name type="scientific">Ilex paraguariensis</name>
    <name type="common">yerba mate</name>
    <dbReference type="NCBI Taxonomy" id="185542"/>
    <lineage>
        <taxon>Eukaryota</taxon>
        <taxon>Viridiplantae</taxon>
        <taxon>Streptophyta</taxon>
        <taxon>Embryophyta</taxon>
        <taxon>Tracheophyta</taxon>
        <taxon>Spermatophyta</taxon>
        <taxon>Magnoliopsida</taxon>
        <taxon>eudicotyledons</taxon>
        <taxon>Gunneridae</taxon>
        <taxon>Pentapetalae</taxon>
        <taxon>asterids</taxon>
        <taxon>campanulids</taxon>
        <taxon>Aquifoliales</taxon>
        <taxon>Aquifoliaceae</taxon>
        <taxon>Ilex</taxon>
    </lineage>
</organism>
<accession>A0ABC8SPL5</accession>
<feature type="non-terminal residue" evidence="1">
    <location>
        <position position="1"/>
    </location>
</feature>
<keyword evidence="2" id="KW-1185">Reference proteome</keyword>
<sequence>TTPAKSVSIDTMDSKSGRVFFETCSFALSSSTFLAWATLYRSTHKELQVSLSLGH</sequence>
<gene>
    <name evidence="1" type="ORF">ILEXP_LOCUS26325</name>
</gene>
<evidence type="ECO:0000313" key="1">
    <source>
        <dbReference type="EMBL" id="CAK9157755.1"/>
    </source>
</evidence>
<dbReference type="EMBL" id="CAUOFW020003058">
    <property type="protein sequence ID" value="CAK9157755.1"/>
    <property type="molecule type" value="Genomic_DNA"/>
</dbReference>